<dbReference type="GO" id="GO:0006384">
    <property type="term" value="P:transcription initiation at RNA polymerase III promoter"/>
    <property type="evidence" value="ECO:0007669"/>
    <property type="project" value="InterPro"/>
</dbReference>
<feature type="region of interest" description="Disordered" evidence="6">
    <location>
        <begin position="502"/>
        <end position="570"/>
    </location>
</feature>
<dbReference type="GO" id="GO:0005634">
    <property type="term" value="C:nucleus"/>
    <property type="evidence" value="ECO:0007669"/>
    <property type="project" value="UniProtKB-SubCell"/>
</dbReference>
<evidence type="ECO:0000313" key="10">
    <source>
        <dbReference type="EMBL" id="KAA8897097.1"/>
    </source>
</evidence>
<feature type="domain" description="Transcription factor tau subunit sfc3/Tfc3 C-terminal" evidence="8">
    <location>
        <begin position="1098"/>
        <end position="1492"/>
    </location>
</feature>
<dbReference type="OrthoDB" id="68020at2759"/>
<feature type="region of interest" description="Disordered" evidence="6">
    <location>
        <begin position="624"/>
        <end position="763"/>
    </location>
</feature>
<feature type="region of interest" description="Disordered" evidence="6">
    <location>
        <begin position="282"/>
        <end position="329"/>
    </location>
</feature>
<dbReference type="Proteomes" id="UP000761534">
    <property type="component" value="Unassembled WGS sequence"/>
</dbReference>
<dbReference type="PANTHER" id="PTHR15180">
    <property type="entry name" value="GENERAL TRANSCRIPTION FACTOR 3C POLYPEPTIDE 1"/>
    <property type="match status" value="1"/>
</dbReference>
<feature type="domain" description="GTF3C1 extended winged-helix" evidence="9">
    <location>
        <begin position="777"/>
        <end position="876"/>
    </location>
</feature>
<evidence type="ECO:0000256" key="5">
    <source>
        <dbReference type="ARBA" id="ARBA00023242"/>
    </source>
</evidence>
<dbReference type="GO" id="GO:0000127">
    <property type="term" value="C:transcription factor TFIIIC complex"/>
    <property type="evidence" value="ECO:0007669"/>
    <property type="project" value="InterPro"/>
</dbReference>
<organism evidence="10 11">
    <name type="scientific">Trichomonascus ciferrii</name>
    <dbReference type="NCBI Taxonomy" id="44093"/>
    <lineage>
        <taxon>Eukaryota</taxon>
        <taxon>Fungi</taxon>
        <taxon>Dikarya</taxon>
        <taxon>Ascomycota</taxon>
        <taxon>Saccharomycotina</taxon>
        <taxon>Dipodascomycetes</taxon>
        <taxon>Dipodascales</taxon>
        <taxon>Trichomonascaceae</taxon>
        <taxon>Trichomonascus</taxon>
        <taxon>Trichomonascus ciferrii complex</taxon>
    </lineage>
</organism>
<dbReference type="CDD" id="cd16169">
    <property type="entry name" value="Tau138_eWH"/>
    <property type="match status" value="1"/>
</dbReference>
<dbReference type="InterPro" id="IPR007309">
    <property type="entry name" value="TFIIIC_Bblock-bd"/>
</dbReference>
<comment type="caution">
    <text evidence="10">The sequence shown here is derived from an EMBL/GenBank/DDBJ whole genome shotgun (WGS) entry which is preliminary data.</text>
</comment>
<dbReference type="Pfam" id="PF20222">
    <property type="entry name" value="DUF6581"/>
    <property type="match status" value="1"/>
</dbReference>
<dbReference type="GO" id="GO:0003677">
    <property type="term" value="F:DNA binding"/>
    <property type="evidence" value="ECO:0007669"/>
    <property type="project" value="UniProtKB-KW"/>
</dbReference>
<dbReference type="Pfam" id="PF24101">
    <property type="entry name" value="WHD_GTF3C1"/>
    <property type="match status" value="1"/>
</dbReference>
<comment type="subcellular location">
    <subcellularLocation>
        <location evidence="1">Nucleus</location>
    </subcellularLocation>
</comment>
<reference evidence="10" key="1">
    <citation type="journal article" date="2019" name="G3 (Bethesda)">
        <title>Genome Assemblies of Two Rare Opportunistic Yeast Pathogens: Diutina rugosa (syn. Candida rugosa) and Trichomonascus ciferrii (syn. Candida ciferrii).</title>
        <authorList>
            <person name="Mixao V."/>
            <person name="Saus E."/>
            <person name="Hansen A.P."/>
            <person name="Lass-Florl C."/>
            <person name="Gabaldon T."/>
        </authorList>
    </citation>
    <scope>NUCLEOTIDE SEQUENCE</scope>
    <source>
        <strain evidence="10">CBS 4856</strain>
    </source>
</reference>
<dbReference type="GO" id="GO:0042791">
    <property type="term" value="P:5S class rRNA transcription by RNA polymerase III"/>
    <property type="evidence" value="ECO:0007669"/>
    <property type="project" value="TreeGrafter"/>
</dbReference>
<gene>
    <name evidence="10" type="ORF">TRICI_006773</name>
</gene>
<feature type="compositionally biased region" description="Low complexity" evidence="6">
    <location>
        <begin position="512"/>
        <end position="536"/>
    </location>
</feature>
<evidence type="ECO:0000256" key="6">
    <source>
        <dbReference type="SAM" id="MobiDB-lite"/>
    </source>
</evidence>
<dbReference type="EMBL" id="SWFS01000569">
    <property type="protein sequence ID" value="KAA8897097.1"/>
    <property type="molecule type" value="Genomic_DNA"/>
</dbReference>
<feature type="compositionally biased region" description="Polar residues" evidence="6">
    <location>
        <begin position="962"/>
        <end position="974"/>
    </location>
</feature>
<sequence length="1539" mass="173707">MSVSPDEIVDHLLECLAFNGDEGASVPDLWDFAREKTEIVDDSHKELVWKWLLSQKGHVAVASRDRLLEEHELVAGISELEAQFGQDQLRIFASEEEQWIRLTGNTKVGNPIGHHPFKLLCAVSRSRSRGLTTVELAKETGQDPRSLFGRITLLMEYGLLQRFPVVHAGMSTHLMVFKKFIQNNREASNPRGRVGIDMNQLRKAIVDGVKNARNGLRQHDDLKMELGFDKNRRSQVIFAATIRDLESQGYVQRVMVRRTGYENEKFRCIKFLKDLTELDQVDSCDEEEDEMFDEADEGEKEEPSGNAGSTESPEPQPQATSNDGDGEMLDTSDLIKIDEDNNNTAHKHITFNQFYPLESQIYTVTSQGGEYGVPAMDLCRKIVGATYGRIFSRLLDCLVDKPPGKGGSNKKVKPGQPPHLEYLNIIRGIDFSARMKFYRYFTQVAYCAYVSKEPSEVWGSFKIADLKGSSRTFSALESSHKKKLPGLVDVYEENGKLVPLFHGEKSKVSGDSTIKTPKVTKPKPASSTATPSATGTGKKRGRPRKRPYDENGKPIKKPRKSKKSDVLETPDHSVYDTSLLSNNGATSALLPHNDPSLLNVDSTISDIPVDTSLTDRMVADSLMVDSSPSHSQLPPPPPPPHQAPAAGSSAVNAVHIDGGDSPMLENPPSSSTPLQQPPQPLSIPEQDNEQTKADEPTLVHFNTMPEPEPAPDAEAEAESAQADEQGDVQMLGETPTPGERSKEPIYRSFPTDGLERKPRAPKKKKNFSFRTDMWFANDKRQSRILEILKEGNGVIEGGMALVKKFSEKYPEASQIDRKTIDRNVESLVVAGKCRQVFVCVPNSRGVPITKYIVIDVDIDPNSQQVEDAKQKVIQFVKKKPAPPPNGYSIIAVEDNDFTYYYDKEKNNKPSRKSSRAAFKKTGAMSRLAKTDIERNKKRDEKEAREEQRRKEKEEKRQKRRSNFINSTVEITSAPGSIPPQFNKIKETRPSYGEPIPESLREGVRQTVRDLRGEAPADEPQVGASVDDHSPVAGSARKARAEKKYTKRNMAKNSDMLIALPGMMKRKRTHPSQKKSRSRKKDSENGEEVRTARRLRTNDKCDPEMFYRIVVIVRSVFYNVQGLISWDKVVQFLPMFTVEQAKSKWPRYRDMFGGTAYLAKATHRFESLLLKSYESGELPIMDEDNLDIFFLASFWRSKDRDSNESTTPWLYSTREDIESNYIYFPGDDPEPLERLLTAPSLTKHEEFIVNRSFGYDPIPDVRPELNDYQKLLKTAKQSIKAIISTDDDVYNENNARQVLENLGEQVCMDAVKELEAEKSITYVPRARENFAPGRNFAFSDKFLQSLQTRYPSDIFDDATHFEEGLISAISSQKGLIMSQTAPDSSLVCILDLICHRKIDLVRINAATGMILRESYDTRNLDKDKLDCDIVLRSKEGVNLENLGRPDIPPPLTKPCESIWTDVNGNLSTRVFNQLIRYILLSVCFRPGVPSYRLHTRLSHVITIEEVELILQWLEQKQIISSGPANGHWIQPRWYSHIYVN</sequence>
<feature type="region of interest" description="Disordered" evidence="6">
    <location>
        <begin position="1013"/>
        <end position="1094"/>
    </location>
</feature>
<keyword evidence="2" id="KW-0597">Phosphoprotein</keyword>
<evidence type="ECO:0000256" key="2">
    <source>
        <dbReference type="ARBA" id="ARBA00022553"/>
    </source>
</evidence>
<evidence type="ECO:0000313" key="11">
    <source>
        <dbReference type="Proteomes" id="UP000761534"/>
    </source>
</evidence>
<feature type="compositionally biased region" description="Pro residues" evidence="6">
    <location>
        <begin position="633"/>
        <end position="642"/>
    </location>
</feature>
<feature type="compositionally biased region" description="Acidic residues" evidence="6">
    <location>
        <begin position="282"/>
        <end position="300"/>
    </location>
</feature>
<dbReference type="VEuPathDB" id="FungiDB:TRICI_006773"/>
<evidence type="ECO:0000256" key="1">
    <source>
        <dbReference type="ARBA" id="ARBA00004123"/>
    </source>
</evidence>
<evidence type="ECO:0000256" key="3">
    <source>
        <dbReference type="ARBA" id="ARBA00023125"/>
    </source>
</evidence>
<dbReference type="InterPro" id="IPR044210">
    <property type="entry name" value="Tfc3-like"/>
</dbReference>
<proteinExistence type="predicted"/>
<keyword evidence="11" id="KW-1185">Reference proteome</keyword>
<keyword evidence="3" id="KW-0238">DNA-binding</keyword>
<feature type="compositionally biased region" description="Polar residues" evidence="6">
    <location>
        <begin position="306"/>
        <end position="323"/>
    </location>
</feature>
<protein>
    <submittedName>
        <fullName evidence="10">Uncharacterized protein</fullName>
    </submittedName>
</protein>
<dbReference type="InterPro" id="IPR056467">
    <property type="entry name" value="eWH_GTF3C1"/>
</dbReference>
<evidence type="ECO:0000259" key="8">
    <source>
        <dbReference type="Pfam" id="PF20222"/>
    </source>
</evidence>
<evidence type="ECO:0000259" key="7">
    <source>
        <dbReference type="Pfam" id="PF04182"/>
    </source>
</evidence>
<dbReference type="InterPro" id="IPR035625">
    <property type="entry name" value="Tfc3-like_eWH"/>
</dbReference>
<dbReference type="Pfam" id="PF04182">
    <property type="entry name" value="B-block_TFIIIC"/>
    <property type="match status" value="1"/>
</dbReference>
<feature type="compositionally biased region" description="Basic and acidic residues" evidence="6">
    <location>
        <begin position="928"/>
        <end position="956"/>
    </location>
</feature>
<feature type="region of interest" description="Disordered" evidence="6">
    <location>
        <begin position="903"/>
        <end position="1001"/>
    </location>
</feature>
<dbReference type="InterPro" id="IPR046488">
    <property type="entry name" value="Sfc3/Tfc3_C"/>
</dbReference>
<feature type="compositionally biased region" description="Basic residues" evidence="6">
    <location>
        <begin position="908"/>
        <end position="918"/>
    </location>
</feature>
<dbReference type="PANTHER" id="PTHR15180:SF1">
    <property type="entry name" value="GENERAL TRANSCRIPTION FACTOR 3C POLYPEPTIDE 1"/>
    <property type="match status" value="1"/>
</dbReference>
<keyword evidence="5" id="KW-0539">Nucleus</keyword>
<feature type="compositionally biased region" description="Basic residues" evidence="6">
    <location>
        <begin position="1063"/>
        <end position="1079"/>
    </location>
</feature>
<feature type="compositionally biased region" description="Basic and acidic residues" evidence="6">
    <location>
        <begin position="1080"/>
        <end position="1094"/>
    </location>
</feature>
<keyword evidence="4" id="KW-0804">Transcription</keyword>
<feature type="domain" description="B-block binding subunit of TFIIIC" evidence="7">
    <location>
        <begin position="114"/>
        <end position="182"/>
    </location>
</feature>
<feature type="compositionally biased region" description="Basic residues" evidence="6">
    <location>
        <begin position="1036"/>
        <end position="1049"/>
    </location>
</feature>
<evidence type="ECO:0000259" key="9">
    <source>
        <dbReference type="Pfam" id="PF24101"/>
    </source>
</evidence>
<evidence type="ECO:0000256" key="4">
    <source>
        <dbReference type="ARBA" id="ARBA00023163"/>
    </source>
</evidence>
<accession>A0A642UDB4</accession>
<name>A0A642UDB4_9ASCO</name>